<accession>A0A7S3E8A7</accession>
<dbReference type="EMBL" id="HBHW01004048">
    <property type="protein sequence ID" value="CAE0034991.1"/>
    <property type="molecule type" value="Transcribed_RNA"/>
</dbReference>
<sequence length="436" mass="47864">MMLIRFVVVLPMLLLGGLGNWTSARPCNEFICKNTCIVDNSCEPVIERFNKECDDPYWDDVGLESPQAEELCTQCCDKHCQAVQTFPNCTGETCNQCYEESSGGNSSETYDMHCCEIDGQLRCSLCTTPSGWNADWTSEIESKLPDGAVFSFGDDALCGDVPYEGECATGDVNITFAGESCKLTRDIKCSGWYYSERAPACKRCIPRWNKVQLISSSFERRTIQCKTGEAATCEKIPSRIVDVSIQCPKPNPSLCELGVSGAFSVLEVSVEDGQNNLVPGSSFRTSSSFSLEVYPPEVDEVTKREVSTSFGGLTIRTSSDSAPDFTDPGTGQQRDYTVCQLSLTAYAIPGSSATVDIENFLLEIPGKAPINLGNFSHDSSETSPSVWHFCRDDYGQNFRFDATFVILRGNFSETGTQWTAEVKCGTTSSECPFMSR</sequence>
<proteinExistence type="predicted"/>
<protein>
    <recommendedName>
        <fullName evidence="3">TNFR-Cys domain-containing protein</fullName>
    </recommendedName>
</protein>
<dbReference type="AlphaFoldDB" id="A0A7S3E8A7"/>
<keyword evidence="1" id="KW-0732">Signal</keyword>
<evidence type="ECO:0008006" key="3">
    <source>
        <dbReference type="Google" id="ProtNLM"/>
    </source>
</evidence>
<reference evidence="2" key="1">
    <citation type="submission" date="2021-01" db="EMBL/GenBank/DDBJ databases">
        <authorList>
            <person name="Corre E."/>
            <person name="Pelletier E."/>
            <person name="Niang G."/>
            <person name="Scheremetjew M."/>
            <person name="Finn R."/>
            <person name="Kale V."/>
            <person name="Holt S."/>
            <person name="Cochrane G."/>
            <person name="Meng A."/>
            <person name="Brown T."/>
            <person name="Cohen L."/>
        </authorList>
    </citation>
    <scope>NUCLEOTIDE SEQUENCE</scope>
    <source>
        <strain evidence="2">CCMP 769</strain>
    </source>
</reference>
<organism evidence="2">
    <name type="scientific">Rhodosorus marinus</name>
    <dbReference type="NCBI Taxonomy" id="101924"/>
    <lineage>
        <taxon>Eukaryota</taxon>
        <taxon>Rhodophyta</taxon>
        <taxon>Stylonematophyceae</taxon>
        <taxon>Stylonematales</taxon>
        <taxon>Stylonemataceae</taxon>
        <taxon>Rhodosorus</taxon>
    </lineage>
</organism>
<feature type="chain" id="PRO_5031309698" description="TNFR-Cys domain-containing protein" evidence="1">
    <location>
        <begin position="20"/>
        <end position="436"/>
    </location>
</feature>
<evidence type="ECO:0000256" key="1">
    <source>
        <dbReference type="SAM" id="SignalP"/>
    </source>
</evidence>
<gene>
    <name evidence="2" type="ORF">RMAR00112_LOCUS2937</name>
</gene>
<name>A0A7S3E8A7_9RHOD</name>
<evidence type="ECO:0000313" key="2">
    <source>
        <dbReference type="EMBL" id="CAE0034991.1"/>
    </source>
</evidence>
<feature type="signal peptide" evidence="1">
    <location>
        <begin position="1"/>
        <end position="19"/>
    </location>
</feature>